<dbReference type="Proteomes" id="UP000019791">
    <property type="component" value="Segment"/>
</dbReference>
<dbReference type="KEGG" id="vg:19527427"/>
<name>X4YE53_9CAUD</name>
<keyword evidence="2" id="KW-1185">Reference proteome</keyword>
<gene>
    <name evidence="1" type="ORF">P078_0059</name>
</gene>
<dbReference type="OrthoDB" id="10992at10239"/>
<evidence type="ECO:0000313" key="1">
    <source>
        <dbReference type="EMBL" id="AHV83022.1"/>
    </source>
</evidence>
<organism evidence="1 2">
    <name type="scientific">Lactococcus phage P078</name>
    <dbReference type="NCBI Taxonomy" id="1476886"/>
    <lineage>
        <taxon>Viruses</taxon>
        <taxon>Duplodnaviria</taxon>
        <taxon>Heunggongvirae</taxon>
        <taxon>Uroviricota</taxon>
        <taxon>Caudoviricetes</taxon>
        <taxon>Nevevirus</taxon>
        <taxon>Nevevirus P078</taxon>
    </lineage>
</organism>
<proteinExistence type="predicted"/>
<dbReference type="GeneID" id="19527427"/>
<protein>
    <submittedName>
        <fullName evidence="1">Uncharacterized protein</fullName>
    </submittedName>
</protein>
<dbReference type="RefSeq" id="YP_009036884.1">
    <property type="nucleotide sequence ID" value="NC_024215.1"/>
</dbReference>
<evidence type="ECO:0000313" key="2">
    <source>
        <dbReference type="Proteomes" id="UP000019791"/>
    </source>
</evidence>
<accession>X4YE53</accession>
<dbReference type="EMBL" id="KJ489010">
    <property type="protein sequence ID" value="AHV83022.1"/>
    <property type="molecule type" value="Genomic_DNA"/>
</dbReference>
<sequence>MNTPKPYILKDSPLYLVSHRQLKDKRFRPKHKNAAKLNPDKFYVEHLDLHSGMIGYEPNSLADEYLGTFKHLWSRGFPDSDISKVSIPLKLQSDKAIKPTDKLAVQVYKFNLNPELVYSHEEMLELMQKFEDRFKKDRNISIESFYHAKEYFLIDYVMLEDEE</sequence>
<reference evidence="1 2" key="1">
    <citation type="submission" date="2014-02" db="EMBL/GenBank/DDBJ databases">
        <title>Complete genome sequences of four novel Lactococcus lactis phages distantly related to the rare 1706 phage species.</title>
        <authorList>
            <person name="Kot W."/>
            <person name="Neve H."/>
            <person name="Vogensen F.K."/>
            <person name="Heller K.J."/>
            <person name="Hansen L.H."/>
        </authorList>
    </citation>
    <scope>NUCLEOTIDE SEQUENCE [LARGE SCALE GENOMIC DNA]</scope>
</reference>